<dbReference type="SUPFAM" id="SSF53067">
    <property type="entry name" value="Actin-like ATPase domain"/>
    <property type="match status" value="2"/>
</dbReference>
<reference evidence="3 4" key="1">
    <citation type="submission" date="2023-01" db="EMBL/GenBank/DDBJ databases">
        <title>Analysis of 21 Apiospora genomes using comparative genomics revels a genus with tremendous synthesis potential of carbohydrate active enzymes and secondary metabolites.</title>
        <authorList>
            <person name="Sorensen T."/>
        </authorList>
    </citation>
    <scope>NUCLEOTIDE SEQUENCE [LARGE SCALE GENOMIC DNA]</scope>
    <source>
        <strain evidence="3 4">CBS 135458</strain>
    </source>
</reference>
<feature type="compositionally biased region" description="Polar residues" evidence="2">
    <location>
        <begin position="453"/>
        <end position="462"/>
    </location>
</feature>
<comment type="similarity">
    <text evidence="1">Belongs to the actin family.</text>
</comment>
<evidence type="ECO:0000313" key="3">
    <source>
        <dbReference type="EMBL" id="KAK8086863.1"/>
    </source>
</evidence>
<dbReference type="EMBL" id="JAQQWL010000002">
    <property type="protein sequence ID" value="KAK8086863.1"/>
    <property type="molecule type" value="Genomic_DNA"/>
</dbReference>
<evidence type="ECO:0000256" key="2">
    <source>
        <dbReference type="SAM" id="MobiDB-lite"/>
    </source>
</evidence>
<feature type="region of interest" description="Disordered" evidence="2">
    <location>
        <begin position="292"/>
        <end position="328"/>
    </location>
</feature>
<protein>
    <submittedName>
        <fullName evidence="3">Actin-related protein 10</fullName>
    </submittedName>
</protein>
<dbReference type="InterPro" id="IPR043129">
    <property type="entry name" value="ATPase_NBD"/>
</dbReference>
<evidence type="ECO:0000313" key="4">
    <source>
        <dbReference type="Proteomes" id="UP001480595"/>
    </source>
</evidence>
<keyword evidence="4" id="KW-1185">Reference proteome</keyword>
<dbReference type="Gene3D" id="3.90.640.10">
    <property type="entry name" value="Actin, Chain A, domain 4"/>
    <property type="match status" value="1"/>
</dbReference>
<dbReference type="Proteomes" id="UP001480595">
    <property type="component" value="Unassembled WGS sequence"/>
</dbReference>
<dbReference type="SMART" id="SM00268">
    <property type="entry name" value="ACTIN"/>
    <property type="match status" value="1"/>
</dbReference>
<comment type="caution">
    <text evidence="3">The sequence shown here is derived from an EMBL/GenBank/DDBJ whole genome shotgun (WGS) entry which is preliminary data.</text>
</comment>
<organism evidence="3 4">
    <name type="scientific">Apiospora phragmitis</name>
    <dbReference type="NCBI Taxonomy" id="2905665"/>
    <lineage>
        <taxon>Eukaryota</taxon>
        <taxon>Fungi</taxon>
        <taxon>Dikarya</taxon>
        <taxon>Ascomycota</taxon>
        <taxon>Pezizomycotina</taxon>
        <taxon>Sordariomycetes</taxon>
        <taxon>Xylariomycetidae</taxon>
        <taxon>Amphisphaeriales</taxon>
        <taxon>Apiosporaceae</taxon>
        <taxon>Apiospora</taxon>
    </lineage>
</organism>
<evidence type="ECO:0000256" key="1">
    <source>
        <dbReference type="RuleBase" id="RU000487"/>
    </source>
</evidence>
<feature type="region of interest" description="Disordered" evidence="2">
    <location>
        <begin position="1"/>
        <end position="50"/>
    </location>
</feature>
<sequence length="581" mass="63779">MASDPDARPTLAHRSVSNIRAGGQSSARDSTSGAPNTPLARPLSSSVLGSPSSARAEEEIIIIELGCRKLRVGFAGDSTPKRIVAFDSEHDKRAGDYRAWEPGYEHDWRKRTAGKAWGSDHELCQLDVRGQDLGLVGDKLERVLRDTFTRYLLVDSKPRRISLVLPPAAPLPLLSSTLSTLFRNFQIPTISLLSSPAMATFAAGVRSGLVVDIGWNETIVTAVYEFREVQTWRTIRAGKMLLEETRNFLVNAIQGRTAESQVEGESTPKDIISFEECEQVATRMLWCKKSEKTPKQSNTEGLPTLHEADESDTADPAEDSTPTPIHLSSCKPSKTIQVPFSQLAEPCETTFFETRYAPACFDDHELPLHLLIYRGLLQLPLDVRAMCMSRIIFTGGCSNVIGLRGRIFDEVSLLAQEKSWDPIQGKGADAYRNNPKIKRNASRQANDGPIPIIQQTDPSGTSGEEAVPLDPAHAPPEVDEVEEHIRQEKNYRAPVQGVLRAIDSLGPWCGASMATQLKVPALAVIERDIWFQQGVNGASRPNEVDVQAQQKQQRQSMGAGGLIRGQGNQATSWTLGVWGTV</sequence>
<feature type="compositionally biased region" description="Polar residues" evidence="2">
    <location>
        <begin position="15"/>
        <end position="35"/>
    </location>
</feature>
<feature type="compositionally biased region" description="Acidic residues" evidence="2">
    <location>
        <begin position="309"/>
        <end position="318"/>
    </location>
</feature>
<dbReference type="GeneID" id="92086309"/>
<proteinExistence type="inferred from homology"/>
<gene>
    <name evidence="3" type="ORF">PG994_001837</name>
</gene>
<name>A0ABR1WUS3_9PEZI</name>
<feature type="region of interest" description="Disordered" evidence="2">
    <location>
        <begin position="440"/>
        <end position="483"/>
    </location>
</feature>
<dbReference type="InterPro" id="IPR004000">
    <property type="entry name" value="Actin"/>
</dbReference>
<dbReference type="PANTHER" id="PTHR11937">
    <property type="entry name" value="ACTIN"/>
    <property type="match status" value="1"/>
</dbReference>
<dbReference type="RefSeq" id="XP_066721387.1">
    <property type="nucleotide sequence ID" value="XM_066853246.1"/>
</dbReference>
<dbReference type="Gene3D" id="3.30.420.40">
    <property type="match status" value="2"/>
</dbReference>
<dbReference type="Pfam" id="PF00022">
    <property type="entry name" value="Actin"/>
    <property type="match status" value="1"/>
</dbReference>
<accession>A0ABR1WUS3</accession>